<dbReference type="OrthoDB" id="269822at2759"/>
<dbReference type="InterPro" id="IPR000909">
    <property type="entry name" value="PLipase_C_PInositol-sp_X_dom"/>
</dbReference>
<evidence type="ECO:0000313" key="11">
    <source>
        <dbReference type="Proteomes" id="UP000036947"/>
    </source>
</evidence>
<dbReference type="InterPro" id="IPR001711">
    <property type="entry name" value="PLipase_C_Pinositol-sp_Y"/>
</dbReference>
<dbReference type="Pfam" id="PF00388">
    <property type="entry name" value="PI-PLC-X"/>
    <property type="match status" value="1"/>
</dbReference>
<feature type="region of interest" description="Disordered" evidence="8">
    <location>
        <begin position="393"/>
        <end position="432"/>
    </location>
</feature>
<dbReference type="SMART" id="SM00149">
    <property type="entry name" value="PLCYc"/>
    <property type="match status" value="1"/>
</dbReference>
<evidence type="ECO:0000256" key="3">
    <source>
        <dbReference type="ARBA" id="ARBA00022963"/>
    </source>
</evidence>
<sequence>MPRRARTLSIFGNSNPNSLQALRRMVGVTAFTNPTDESSSVGSTGSSKPPEVDIRMSTDMREALERVYNELRGTDTLLSKDKFCRFLKDVQGESAVDLDRDKYTCGEFLYVWLKQYGTDAVAPPPEKDLSKPLTNYFISSSHNTYLDGHQWASTCRPEAYKTVLSRGCRCIEIDVWNGDAVPSRGRSKSPHGEHRRGLSGSSLPTAALNIVDTMGETYGTARSYLGDKPAAHSRSPSSNSRAMADDVSTRSSVQFAAAADPHESNDRLDVARGTARARARQLMPLGEPIVTHGWTLTVPCGFREVCEAIKESAFAENDLPIIISLEVHADLEQQEVMVKIMREVWQDLLVSEPYEGCDPRFRVPTLGALRNKILVKVKRATAKMIATQSTTELPVHMSADDDASLSDDERPPAPPCRSARLDKAPSAATGAQEKSAKVRICQSLAELAVYTRSERFESLETPQAKKPTHIFSISENRILELYQKHHCEVFMHNKNYFMRAFPNVRRIDSSNPDPSLFWRRGVQMVAMNWQNLDEGMMLNEGLFADEKGWVLKPPGYQSSDKTSDTQDLAAPGCTMDLGITIFADHNPPTKSSDDDAENARSGGTIRPVVKVELHMEKPGGAGKDGTARECPYKQRTDAKKSSNPSFGVAGKALQFRNIKAVGELSFVR</sequence>
<dbReference type="FunFam" id="3.20.20.190:FF:000039">
    <property type="entry name" value="Phosphoinositide phospholipase C"/>
    <property type="match status" value="1"/>
</dbReference>
<dbReference type="PRINTS" id="PR00390">
    <property type="entry name" value="PHPHLIPASEC"/>
</dbReference>
<dbReference type="GO" id="GO:0016042">
    <property type="term" value="P:lipid catabolic process"/>
    <property type="evidence" value="ECO:0007669"/>
    <property type="project" value="UniProtKB-KW"/>
</dbReference>
<keyword evidence="2 7" id="KW-0378">Hydrolase</keyword>
<keyword evidence="4 7" id="KW-0443">Lipid metabolism</keyword>
<dbReference type="EMBL" id="LFRF01000016">
    <property type="protein sequence ID" value="KND89913.1"/>
    <property type="molecule type" value="Genomic_DNA"/>
</dbReference>
<feature type="region of interest" description="Disordered" evidence="8">
    <location>
        <begin position="181"/>
        <end position="201"/>
    </location>
</feature>
<dbReference type="PROSITE" id="PS50008">
    <property type="entry name" value="PIPLC_Y_DOMAIN"/>
    <property type="match status" value="1"/>
</dbReference>
<evidence type="ECO:0000256" key="7">
    <source>
        <dbReference type="RuleBase" id="RU361133"/>
    </source>
</evidence>
<evidence type="ECO:0000256" key="4">
    <source>
        <dbReference type="ARBA" id="ARBA00023098"/>
    </source>
</evidence>
<dbReference type="Proteomes" id="UP000036947">
    <property type="component" value="Unassembled WGS sequence"/>
</dbReference>
<dbReference type="EC" id="3.1.4.11" evidence="7"/>
<dbReference type="GO" id="GO:0048015">
    <property type="term" value="P:phosphatidylinositol-mediated signaling"/>
    <property type="evidence" value="ECO:0007669"/>
    <property type="project" value="TreeGrafter"/>
</dbReference>
<name>A0A0L0N721_TOLOC</name>
<comment type="catalytic activity">
    <reaction evidence="1 7">
        <text>a 1,2-diacyl-sn-glycero-3-phospho-(1D-myo-inositol-4,5-bisphosphate) + H2O = 1D-myo-inositol 1,4,5-trisphosphate + a 1,2-diacyl-sn-glycerol + H(+)</text>
        <dbReference type="Rhea" id="RHEA:33179"/>
        <dbReference type="ChEBI" id="CHEBI:15377"/>
        <dbReference type="ChEBI" id="CHEBI:15378"/>
        <dbReference type="ChEBI" id="CHEBI:17815"/>
        <dbReference type="ChEBI" id="CHEBI:58456"/>
        <dbReference type="ChEBI" id="CHEBI:203600"/>
        <dbReference type="EC" id="3.1.4.11"/>
    </reaction>
</comment>
<dbReference type="Pfam" id="PF00387">
    <property type="entry name" value="PI-PLC-Y"/>
    <property type="match status" value="1"/>
</dbReference>
<gene>
    <name evidence="10" type="ORF">TOPH_05471</name>
</gene>
<keyword evidence="5" id="KW-0807">Transducer</keyword>
<dbReference type="AlphaFoldDB" id="A0A0L0N721"/>
<feature type="domain" description="PI-PLC Y-box" evidence="9">
    <location>
        <begin position="444"/>
        <end position="554"/>
    </location>
</feature>
<dbReference type="GO" id="GO:0004435">
    <property type="term" value="F:phosphatidylinositol-4,5-bisphosphate phospholipase C activity"/>
    <property type="evidence" value="ECO:0007669"/>
    <property type="project" value="UniProtKB-EC"/>
</dbReference>
<protein>
    <recommendedName>
        <fullName evidence="7">Phosphoinositide phospholipase C</fullName>
        <ecNumber evidence="7">3.1.4.11</ecNumber>
    </recommendedName>
</protein>
<dbReference type="GO" id="GO:0051209">
    <property type="term" value="P:release of sequestered calcium ion into cytosol"/>
    <property type="evidence" value="ECO:0007669"/>
    <property type="project" value="TreeGrafter"/>
</dbReference>
<dbReference type="SUPFAM" id="SSF51695">
    <property type="entry name" value="PLC-like phosphodiesterases"/>
    <property type="match status" value="1"/>
</dbReference>
<feature type="region of interest" description="Disordered" evidence="8">
    <location>
        <begin position="225"/>
        <end position="246"/>
    </location>
</feature>
<evidence type="ECO:0000256" key="1">
    <source>
        <dbReference type="ARBA" id="ARBA00001195"/>
    </source>
</evidence>
<comment type="function">
    <text evidence="6">The production of the second messenger molecules diacylglycerol (DAG) and inositol 1,4,5-trisphosphate (IP3) is mediated by activated phosphatidylinositol-specific phospholipase C enzymes.</text>
</comment>
<evidence type="ECO:0000256" key="8">
    <source>
        <dbReference type="SAM" id="MobiDB-lite"/>
    </source>
</evidence>
<evidence type="ECO:0000259" key="9">
    <source>
        <dbReference type="PROSITE" id="PS50008"/>
    </source>
</evidence>
<reference evidence="10 11" key="1">
    <citation type="journal article" date="2015" name="BMC Genomics">
        <title>The genome of the truffle-parasite Tolypocladium ophioglossoides and the evolution of antifungal peptaibiotics.</title>
        <authorList>
            <person name="Quandt C.A."/>
            <person name="Bushley K.E."/>
            <person name="Spatafora J.W."/>
        </authorList>
    </citation>
    <scope>NUCLEOTIDE SEQUENCE [LARGE SCALE GENOMIC DNA]</scope>
    <source>
        <strain evidence="10 11">CBS 100239</strain>
    </source>
</reference>
<evidence type="ECO:0000256" key="6">
    <source>
        <dbReference type="ARBA" id="ARBA00059664"/>
    </source>
</evidence>
<dbReference type="InterPro" id="IPR001192">
    <property type="entry name" value="PI-PLC_fam"/>
</dbReference>
<dbReference type="PANTHER" id="PTHR10336">
    <property type="entry name" value="PHOSPHOINOSITIDE-SPECIFIC PHOSPHOLIPASE C FAMILY PROTEIN"/>
    <property type="match status" value="1"/>
</dbReference>
<dbReference type="SMART" id="SM00148">
    <property type="entry name" value="PLCXc"/>
    <property type="match status" value="1"/>
</dbReference>
<feature type="region of interest" description="Disordered" evidence="8">
    <location>
        <begin position="586"/>
        <end position="605"/>
    </location>
</feature>
<proteinExistence type="predicted"/>
<dbReference type="PANTHER" id="PTHR10336:SF82">
    <property type="entry name" value="PHOSPHOINOSITIDE PHOSPHOLIPASE C"/>
    <property type="match status" value="1"/>
</dbReference>
<dbReference type="PROSITE" id="PS50007">
    <property type="entry name" value="PIPLC_X_DOMAIN"/>
    <property type="match status" value="1"/>
</dbReference>
<feature type="region of interest" description="Disordered" evidence="8">
    <location>
        <begin position="33"/>
        <end position="52"/>
    </location>
</feature>
<evidence type="ECO:0000256" key="2">
    <source>
        <dbReference type="ARBA" id="ARBA00022801"/>
    </source>
</evidence>
<comment type="caution">
    <text evidence="10">The sequence shown here is derived from an EMBL/GenBank/DDBJ whole genome shotgun (WGS) entry which is preliminary data.</text>
</comment>
<dbReference type="Gene3D" id="3.20.20.190">
    <property type="entry name" value="Phosphatidylinositol (PI) phosphodiesterase"/>
    <property type="match status" value="2"/>
</dbReference>
<feature type="region of interest" description="Disordered" evidence="8">
    <location>
        <begin position="615"/>
        <end position="646"/>
    </location>
</feature>
<dbReference type="CDD" id="cd08598">
    <property type="entry name" value="PI-PLC1c_yeast"/>
    <property type="match status" value="1"/>
</dbReference>
<dbReference type="InterPro" id="IPR017946">
    <property type="entry name" value="PLC-like_Pdiesterase_TIM-brl"/>
</dbReference>
<dbReference type="STRING" id="1163406.A0A0L0N721"/>
<organism evidence="10 11">
    <name type="scientific">Tolypocladium ophioglossoides (strain CBS 100239)</name>
    <name type="common">Snaketongue truffleclub</name>
    <name type="synonym">Elaphocordyceps ophioglossoides</name>
    <dbReference type="NCBI Taxonomy" id="1163406"/>
    <lineage>
        <taxon>Eukaryota</taxon>
        <taxon>Fungi</taxon>
        <taxon>Dikarya</taxon>
        <taxon>Ascomycota</taxon>
        <taxon>Pezizomycotina</taxon>
        <taxon>Sordariomycetes</taxon>
        <taxon>Hypocreomycetidae</taxon>
        <taxon>Hypocreales</taxon>
        <taxon>Ophiocordycipitaceae</taxon>
        <taxon>Tolypocladium</taxon>
    </lineage>
</organism>
<accession>A0A0L0N721</accession>
<feature type="compositionally biased region" description="Basic and acidic residues" evidence="8">
    <location>
        <begin position="625"/>
        <end position="640"/>
    </location>
</feature>
<evidence type="ECO:0000256" key="5">
    <source>
        <dbReference type="ARBA" id="ARBA00023224"/>
    </source>
</evidence>
<keyword evidence="3 7" id="KW-0442">Lipid degradation</keyword>
<keyword evidence="11" id="KW-1185">Reference proteome</keyword>
<evidence type="ECO:0000313" key="10">
    <source>
        <dbReference type="EMBL" id="KND89913.1"/>
    </source>
</evidence>
<feature type="compositionally biased region" description="Low complexity" evidence="8">
    <location>
        <begin position="38"/>
        <end position="47"/>
    </location>
</feature>